<dbReference type="Gene3D" id="3.40.630.30">
    <property type="match status" value="1"/>
</dbReference>
<dbReference type="InterPro" id="IPR016181">
    <property type="entry name" value="Acyl_CoA_acyltransferase"/>
</dbReference>
<protein>
    <recommendedName>
        <fullName evidence="2">N-acetyltransferase domain-containing protein</fullName>
    </recommendedName>
</protein>
<sequence>MNSIHMRPYTETDYEMLSQWWHAHGKQRRPEQMLPKCGVVCELDGKPVSALFLHMDNSCGMCMADHAVSAPKLNLKTARIAFEHCVDCIKKIARDLGYHTIAITTYAGIARILKKRGFVEISADQVALINSTKDFEEDYQ</sequence>
<organism evidence="1">
    <name type="scientific">uncultured Caudovirales phage</name>
    <dbReference type="NCBI Taxonomy" id="2100421"/>
    <lineage>
        <taxon>Viruses</taxon>
        <taxon>Duplodnaviria</taxon>
        <taxon>Heunggongvirae</taxon>
        <taxon>Uroviricota</taxon>
        <taxon>Caudoviricetes</taxon>
        <taxon>Peduoviridae</taxon>
        <taxon>Maltschvirus</taxon>
        <taxon>Maltschvirus maltsch</taxon>
    </lineage>
</organism>
<name>A0A6J5LP27_9CAUD</name>
<accession>A0A6J5LP27</accession>
<gene>
    <name evidence="1" type="ORF">UFOVP300_40</name>
</gene>
<reference evidence="1" key="1">
    <citation type="submission" date="2020-04" db="EMBL/GenBank/DDBJ databases">
        <authorList>
            <person name="Chiriac C."/>
            <person name="Salcher M."/>
            <person name="Ghai R."/>
            <person name="Kavagutti S V."/>
        </authorList>
    </citation>
    <scope>NUCLEOTIDE SEQUENCE</scope>
</reference>
<evidence type="ECO:0008006" key="2">
    <source>
        <dbReference type="Google" id="ProtNLM"/>
    </source>
</evidence>
<dbReference type="EMBL" id="LR796307">
    <property type="protein sequence ID" value="CAB4136098.1"/>
    <property type="molecule type" value="Genomic_DNA"/>
</dbReference>
<proteinExistence type="predicted"/>
<dbReference type="SUPFAM" id="SSF55729">
    <property type="entry name" value="Acyl-CoA N-acyltransferases (Nat)"/>
    <property type="match status" value="1"/>
</dbReference>
<evidence type="ECO:0000313" key="1">
    <source>
        <dbReference type="EMBL" id="CAB4136098.1"/>
    </source>
</evidence>